<reference evidence="2 3" key="1">
    <citation type="submission" date="2014-03" db="EMBL/GenBank/DDBJ databases">
        <title>Complete genome sequence of a deeply braunched marine Bacteroidia bacterium Draconibacterium orientale type strain FH5T.</title>
        <authorList>
            <person name="Li X."/>
            <person name="Wang X."/>
            <person name="Xie Z."/>
            <person name="Du Z."/>
            <person name="Chen G."/>
        </authorList>
    </citation>
    <scope>NUCLEOTIDE SEQUENCE [LARGE SCALE GENOMIC DNA]</scope>
    <source>
        <strain evidence="2 3">FH5</strain>
    </source>
</reference>
<dbReference type="EMBL" id="CP007451">
    <property type="protein sequence ID" value="AHW61328.1"/>
    <property type="molecule type" value="Genomic_DNA"/>
</dbReference>
<evidence type="ECO:0000313" key="3">
    <source>
        <dbReference type="Proteomes" id="UP000023772"/>
    </source>
</evidence>
<dbReference type="PANTHER" id="PTHR38590:SF1">
    <property type="entry name" value="BLL0828 PROTEIN"/>
    <property type="match status" value="1"/>
</dbReference>
<dbReference type="PANTHER" id="PTHR38590">
    <property type="entry name" value="BLL0828 PROTEIN"/>
    <property type="match status" value="1"/>
</dbReference>
<dbReference type="Gene3D" id="3.40.960.10">
    <property type="entry name" value="VSR Endonuclease"/>
    <property type="match status" value="1"/>
</dbReference>
<evidence type="ECO:0000259" key="1">
    <source>
        <dbReference type="Pfam" id="PF04480"/>
    </source>
</evidence>
<proteinExistence type="predicted"/>
<dbReference type="CDD" id="cd01038">
    <property type="entry name" value="Endonuclease_DUF559"/>
    <property type="match status" value="1"/>
</dbReference>
<feature type="domain" description="DUF559" evidence="1">
    <location>
        <begin position="16"/>
        <end position="116"/>
    </location>
</feature>
<evidence type="ECO:0000313" key="2">
    <source>
        <dbReference type="EMBL" id="AHW61328.1"/>
    </source>
</evidence>
<dbReference type="SUPFAM" id="SSF52980">
    <property type="entry name" value="Restriction endonuclease-like"/>
    <property type="match status" value="1"/>
</dbReference>
<keyword evidence="3" id="KW-1185">Reference proteome</keyword>
<protein>
    <recommendedName>
        <fullName evidence="1">DUF559 domain-containing protein</fullName>
    </recommendedName>
</protein>
<sequence>MKKMELHNRKFYKPIPKHLRNNSTAAEATLWQMLKKRQLNGYKFRRQHSIGNYIVDFFCYELILAIELDGEVHADLNSIARDSERDEQLNNLGVTVLHYENRWVYEYPEIIKQDIIDFGEKKS</sequence>
<dbReference type="InterPro" id="IPR047216">
    <property type="entry name" value="Endonuclease_DUF559_bact"/>
</dbReference>
<dbReference type="InterPro" id="IPR007569">
    <property type="entry name" value="DUF559"/>
</dbReference>
<accession>A0ABN4D2M4</accession>
<dbReference type="Pfam" id="PF04480">
    <property type="entry name" value="DUF559"/>
    <property type="match status" value="1"/>
</dbReference>
<gene>
    <name evidence="2" type="ORF">FH5T_21545</name>
</gene>
<dbReference type="Proteomes" id="UP000023772">
    <property type="component" value="Chromosome"/>
</dbReference>
<organism evidence="2 3">
    <name type="scientific">Draconibacterium orientale</name>
    <dbReference type="NCBI Taxonomy" id="1168034"/>
    <lineage>
        <taxon>Bacteria</taxon>
        <taxon>Pseudomonadati</taxon>
        <taxon>Bacteroidota</taxon>
        <taxon>Bacteroidia</taxon>
        <taxon>Marinilabiliales</taxon>
        <taxon>Prolixibacteraceae</taxon>
        <taxon>Draconibacterium</taxon>
    </lineage>
</organism>
<dbReference type="InterPro" id="IPR011335">
    <property type="entry name" value="Restrct_endonuc-II-like"/>
</dbReference>
<name>A0ABN4D2M4_9BACT</name>